<organism evidence="2 3">
    <name type="scientific">Alkalimonas amylolytica</name>
    <dbReference type="NCBI Taxonomy" id="152573"/>
    <lineage>
        <taxon>Bacteria</taxon>
        <taxon>Pseudomonadati</taxon>
        <taxon>Pseudomonadota</taxon>
        <taxon>Gammaproteobacteria</taxon>
        <taxon>Alkalimonas</taxon>
    </lineage>
</organism>
<proteinExistence type="predicted"/>
<dbReference type="Pfam" id="PF03544">
    <property type="entry name" value="TonB_C"/>
    <property type="match status" value="1"/>
</dbReference>
<protein>
    <submittedName>
        <fullName evidence="2">TonB family C-terminal domain-containing protein</fullName>
    </submittedName>
</protein>
<dbReference type="EMBL" id="FNRM01000013">
    <property type="protein sequence ID" value="SEB01083.1"/>
    <property type="molecule type" value="Genomic_DNA"/>
</dbReference>
<sequence>MTIKQLVIALAGTFVGIAGLVGCSSNQSSKQFSDLPLTEAALLAPEWRSLQRYEARYPIEEASAGNDGCATIEYVITPDYQITDVQTTHATSRYFAQQARHAITRLSFSNAAPGNLTEPVKTRTRFEFCLQNNDDDCSVSVLQQERHCQGTDALFSIGSRVKRL</sequence>
<dbReference type="STRING" id="152573.SAMN04488051_11359"/>
<gene>
    <name evidence="2" type="ORF">SAMN04488051_11359</name>
</gene>
<dbReference type="OrthoDB" id="6335014at2"/>
<dbReference type="SUPFAM" id="SSF74653">
    <property type="entry name" value="TolA/TonB C-terminal domain"/>
    <property type="match status" value="1"/>
</dbReference>
<dbReference type="Gene3D" id="3.30.2420.10">
    <property type="entry name" value="TonB"/>
    <property type="match status" value="1"/>
</dbReference>
<evidence type="ECO:0000313" key="2">
    <source>
        <dbReference type="EMBL" id="SEB01083.1"/>
    </source>
</evidence>
<accession>A0A1H4FUQ5</accession>
<feature type="domain" description="TonB C-terminal" evidence="1">
    <location>
        <begin position="55"/>
        <end position="128"/>
    </location>
</feature>
<evidence type="ECO:0000313" key="3">
    <source>
        <dbReference type="Proteomes" id="UP000198773"/>
    </source>
</evidence>
<dbReference type="AlphaFoldDB" id="A0A1H4FUQ5"/>
<dbReference type="Proteomes" id="UP000198773">
    <property type="component" value="Unassembled WGS sequence"/>
</dbReference>
<dbReference type="GO" id="GO:0055085">
    <property type="term" value="P:transmembrane transport"/>
    <property type="evidence" value="ECO:0007669"/>
    <property type="project" value="InterPro"/>
</dbReference>
<dbReference type="InterPro" id="IPR037682">
    <property type="entry name" value="TonB_C"/>
</dbReference>
<evidence type="ECO:0000259" key="1">
    <source>
        <dbReference type="Pfam" id="PF03544"/>
    </source>
</evidence>
<dbReference type="RefSeq" id="WP_091345227.1">
    <property type="nucleotide sequence ID" value="NZ_FNRM01000013.1"/>
</dbReference>
<reference evidence="2 3" key="1">
    <citation type="submission" date="2016-10" db="EMBL/GenBank/DDBJ databases">
        <authorList>
            <person name="de Groot N.N."/>
        </authorList>
    </citation>
    <scope>NUCLEOTIDE SEQUENCE [LARGE SCALE GENOMIC DNA]</scope>
    <source>
        <strain evidence="2 3">CGMCC 1.3430</strain>
    </source>
</reference>
<keyword evidence="3" id="KW-1185">Reference proteome</keyword>
<dbReference type="PROSITE" id="PS51257">
    <property type="entry name" value="PROKAR_LIPOPROTEIN"/>
    <property type="match status" value="1"/>
</dbReference>
<name>A0A1H4FUQ5_ALKAM</name>